<evidence type="ECO:0000256" key="3">
    <source>
        <dbReference type="ARBA" id="ARBA00022614"/>
    </source>
</evidence>
<keyword evidence="8" id="KW-0472">Membrane</keyword>
<keyword evidence="7" id="KW-1133">Transmembrane helix</keyword>
<evidence type="ECO:0000256" key="4">
    <source>
        <dbReference type="ARBA" id="ARBA00022692"/>
    </source>
</evidence>
<dbReference type="PANTHER" id="PTHR48063">
    <property type="entry name" value="LRR RECEPTOR-LIKE KINASE"/>
    <property type="match status" value="1"/>
</dbReference>
<keyword evidence="9" id="KW-0675">Receptor</keyword>
<feature type="domain" description="Leucine-rich repeat-containing N-terminal plant-type" evidence="12">
    <location>
        <begin position="36"/>
        <end position="73"/>
    </location>
</feature>
<sequence>MATFISQISTSLLIFLFAATFGLSMSSDHKVVRCDETDRRTLLIFKQGIIDPLNQLSTWSNVTDCCAWNGVECHNTTGRVIKLDLFDLFLKGPIPCDWKNFKDLKLINLWNNQLSGEILMDLSNWTQLWFLNLGKNKFSGTIPIKMPQNLQVMILRSNQFEGNIPPQIFNLSFLGHLDLAHNKLSGSIPHSAYNITQMITDKIHGWLPSSIDLYTKGQYYEPYMDPERRTIDVSVNNFYYQLRLVKPIL</sequence>
<feature type="chain" id="PRO_5043007520" description="Leucine-rich repeat-containing N-terminal plant-type domain-containing protein" evidence="11">
    <location>
        <begin position="27"/>
        <end position="249"/>
    </location>
</feature>
<keyword evidence="10" id="KW-0325">Glycoprotein</keyword>
<evidence type="ECO:0000256" key="9">
    <source>
        <dbReference type="ARBA" id="ARBA00023170"/>
    </source>
</evidence>
<keyword evidence="6" id="KW-0677">Repeat</keyword>
<dbReference type="Pfam" id="PF00560">
    <property type="entry name" value="LRR_1"/>
    <property type="match status" value="3"/>
</dbReference>
<dbReference type="Gene3D" id="3.80.10.10">
    <property type="entry name" value="Ribonuclease Inhibitor"/>
    <property type="match status" value="1"/>
</dbReference>
<comment type="similarity">
    <text evidence="2">Belongs to the RLP family.</text>
</comment>
<dbReference type="InterPro" id="IPR032675">
    <property type="entry name" value="LRR_dom_sf"/>
</dbReference>
<comment type="subcellular location">
    <subcellularLocation>
        <location evidence="1">Membrane</location>
        <topology evidence="1">Single-pass type I membrane protein</topology>
    </subcellularLocation>
</comment>
<evidence type="ECO:0000256" key="1">
    <source>
        <dbReference type="ARBA" id="ARBA00004479"/>
    </source>
</evidence>
<evidence type="ECO:0000256" key="10">
    <source>
        <dbReference type="ARBA" id="ARBA00023180"/>
    </source>
</evidence>
<name>A0AAN9JVD9_CANGL</name>
<keyword evidence="4" id="KW-0812">Transmembrane</keyword>
<evidence type="ECO:0000313" key="13">
    <source>
        <dbReference type="EMBL" id="KAK7305009.1"/>
    </source>
</evidence>
<reference evidence="13 14" key="1">
    <citation type="submission" date="2024-01" db="EMBL/GenBank/DDBJ databases">
        <title>The genomes of 5 underutilized Papilionoideae crops provide insights into root nodulation and disease resistanc.</title>
        <authorList>
            <person name="Jiang F."/>
        </authorList>
    </citation>
    <scope>NUCLEOTIDE SEQUENCE [LARGE SCALE GENOMIC DNA]</scope>
    <source>
        <strain evidence="13">LVBAO_FW01</strain>
        <tissue evidence="13">Leaves</tissue>
    </source>
</reference>
<dbReference type="InterPro" id="IPR013210">
    <property type="entry name" value="LRR_N_plant-typ"/>
</dbReference>
<proteinExistence type="inferred from homology"/>
<evidence type="ECO:0000256" key="7">
    <source>
        <dbReference type="ARBA" id="ARBA00022989"/>
    </source>
</evidence>
<evidence type="ECO:0000256" key="5">
    <source>
        <dbReference type="ARBA" id="ARBA00022729"/>
    </source>
</evidence>
<dbReference type="InterPro" id="IPR001611">
    <property type="entry name" value="Leu-rich_rpt"/>
</dbReference>
<dbReference type="SUPFAM" id="SSF52058">
    <property type="entry name" value="L domain-like"/>
    <property type="match status" value="1"/>
</dbReference>
<organism evidence="13 14">
    <name type="scientific">Canavalia gladiata</name>
    <name type="common">Sword bean</name>
    <name type="synonym">Dolichos gladiatus</name>
    <dbReference type="NCBI Taxonomy" id="3824"/>
    <lineage>
        <taxon>Eukaryota</taxon>
        <taxon>Viridiplantae</taxon>
        <taxon>Streptophyta</taxon>
        <taxon>Embryophyta</taxon>
        <taxon>Tracheophyta</taxon>
        <taxon>Spermatophyta</taxon>
        <taxon>Magnoliopsida</taxon>
        <taxon>eudicotyledons</taxon>
        <taxon>Gunneridae</taxon>
        <taxon>Pentapetalae</taxon>
        <taxon>rosids</taxon>
        <taxon>fabids</taxon>
        <taxon>Fabales</taxon>
        <taxon>Fabaceae</taxon>
        <taxon>Papilionoideae</taxon>
        <taxon>50 kb inversion clade</taxon>
        <taxon>NPAAA clade</taxon>
        <taxon>indigoferoid/millettioid clade</taxon>
        <taxon>Phaseoleae</taxon>
        <taxon>Canavalia</taxon>
    </lineage>
</organism>
<protein>
    <recommendedName>
        <fullName evidence="12">Leucine-rich repeat-containing N-terminal plant-type domain-containing protein</fullName>
    </recommendedName>
</protein>
<evidence type="ECO:0000256" key="2">
    <source>
        <dbReference type="ARBA" id="ARBA00009592"/>
    </source>
</evidence>
<dbReference type="InterPro" id="IPR046956">
    <property type="entry name" value="RLP23-like"/>
</dbReference>
<dbReference type="FunFam" id="3.80.10.10:FF:000275">
    <property type="entry name" value="Leucine-rich repeat receptor-like protein kinase"/>
    <property type="match status" value="1"/>
</dbReference>
<dbReference type="Proteomes" id="UP001367508">
    <property type="component" value="Unassembled WGS sequence"/>
</dbReference>
<keyword evidence="14" id="KW-1185">Reference proteome</keyword>
<dbReference type="EMBL" id="JAYMYQ010000011">
    <property type="protein sequence ID" value="KAK7305009.1"/>
    <property type="molecule type" value="Genomic_DNA"/>
</dbReference>
<dbReference type="PANTHER" id="PTHR48063:SF52">
    <property type="entry name" value="LRR RECEPTOR-LIKE KINASE FAMILY PROTEIN"/>
    <property type="match status" value="1"/>
</dbReference>
<evidence type="ECO:0000259" key="12">
    <source>
        <dbReference type="Pfam" id="PF08263"/>
    </source>
</evidence>
<dbReference type="Pfam" id="PF08263">
    <property type="entry name" value="LRRNT_2"/>
    <property type="match status" value="1"/>
</dbReference>
<keyword evidence="5 11" id="KW-0732">Signal</keyword>
<gene>
    <name evidence="13" type="ORF">VNO77_42907</name>
</gene>
<accession>A0AAN9JVD9</accession>
<evidence type="ECO:0000256" key="11">
    <source>
        <dbReference type="SAM" id="SignalP"/>
    </source>
</evidence>
<evidence type="ECO:0000256" key="8">
    <source>
        <dbReference type="ARBA" id="ARBA00023136"/>
    </source>
</evidence>
<feature type="signal peptide" evidence="11">
    <location>
        <begin position="1"/>
        <end position="26"/>
    </location>
</feature>
<evidence type="ECO:0000256" key="6">
    <source>
        <dbReference type="ARBA" id="ARBA00022737"/>
    </source>
</evidence>
<evidence type="ECO:0000313" key="14">
    <source>
        <dbReference type="Proteomes" id="UP001367508"/>
    </source>
</evidence>
<comment type="caution">
    <text evidence="13">The sequence shown here is derived from an EMBL/GenBank/DDBJ whole genome shotgun (WGS) entry which is preliminary data.</text>
</comment>
<dbReference type="AlphaFoldDB" id="A0AAN9JVD9"/>
<dbReference type="GO" id="GO:0016020">
    <property type="term" value="C:membrane"/>
    <property type="evidence" value="ECO:0007669"/>
    <property type="project" value="UniProtKB-SubCell"/>
</dbReference>
<keyword evidence="3" id="KW-0433">Leucine-rich repeat</keyword>